<feature type="transmembrane region" description="Helical" evidence="2">
    <location>
        <begin position="235"/>
        <end position="252"/>
    </location>
</feature>
<protein>
    <submittedName>
        <fullName evidence="3">Uncharacterized protein</fullName>
    </submittedName>
</protein>
<feature type="transmembrane region" description="Helical" evidence="2">
    <location>
        <begin position="310"/>
        <end position="340"/>
    </location>
</feature>
<accession>A0AAD5MXA6</accession>
<dbReference type="Proteomes" id="UP001196413">
    <property type="component" value="Unassembled WGS sequence"/>
</dbReference>
<dbReference type="EMBL" id="JAHQIW010002863">
    <property type="protein sequence ID" value="KAJ1356662.1"/>
    <property type="molecule type" value="Genomic_DNA"/>
</dbReference>
<feature type="transmembrane region" description="Helical" evidence="2">
    <location>
        <begin position="201"/>
        <end position="223"/>
    </location>
</feature>
<keyword evidence="2" id="KW-1133">Transmembrane helix</keyword>
<reference evidence="3" key="1">
    <citation type="submission" date="2021-06" db="EMBL/GenBank/DDBJ databases">
        <title>Parelaphostrongylus tenuis whole genome reference sequence.</title>
        <authorList>
            <person name="Garwood T.J."/>
            <person name="Larsen P.A."/>
            <person name="Fountain-Jones N.M."/>
            <person name="Garbe J.R."/>
            <person name="Macchietto M.G."/>
            <person name="Kania S.A."/>
            <person name="Gerhold R.W."/>
            <person name="Richards J.E."/>
            <person name="Wolf T.M."/>
        </authorList>
    </citation>
    <scope>NUCLEOTIDE SEQUENCE</scope>
    <source>
        <strain evidence="3">MNPRO001-30</strain>
        <tissue evidence="3">Meninges</tissue>
    </source>
</reference>
<name>A0AAD5MXA6_PARTN</name>
<feature type="region of interest" description="Disordered" evidence="1">
    <location>
        <begin position="42"/>
        <end position="64"/>
    </location>
</feature>
<evidence type="ECO:0000313" key="4">
    <source>
        <dbReference type="Proteomes" id="UP001196413"/>
    </source>
</evidence>
<keyword evidence="2" id="KW-0812">Transmembrane</keyword>
<evidence type="ECO:0000256" key="1">
    <source>
        <dbReference type="SAM" id="MobiDB-lite"/>
    </source>
</evidence>
<evidence type="ECO:0000256" key="2">
    <source>
        <dbReference type="SAM" id="Phobius"/>
    </source>
</evidence>
<keyword evidence="4" id="KW-1185">Reference proteome</keyword>
<feature type="transmembrane region" description="Helical" evidence="2">
    <location>
        <begin position="264"/>
        <end position="290"/>
    </location>
</feature>
<sequence>MDLFVVRVNRIRSNIRTDQRHPIPFTIMVSNVSEAIRRWTVPPQSHSTPKAAHHTQIRPGSAVSMTKEQRLTWGRLPPSAGYRSASAMGQSARPLSRQSQSDTGFAHCVGSRYPSYCTLPRPEEVDVGTLSDMHSNLHAFYANMPPKVISRAPSITNVVPATGPGIAAAFMRSASVFADPTVPVTAPVPQKQREIVNWNTLSLLCSMQVLCSLTIFGIGVGRMLEGAKWGIGVELAYALVVLAVGLGGICAARQRSYVAATFAYTFNTFCMLLAIPPFMIGLFPAIPWAFAEATPSVWSSKREPLELDFGLSLIILLQVLLSMVLSISGCQAVGAVCAIIEDIRLSHNCQSPFHDVNMPQKITRGW</sequence>
<evidence type="ECO:0000313" key="3">
    <source>
        <dbReference type="EMBL" id="KAJ1356662.1"/>
    </source>
</evidence>
<dbReference type="AlphaFoldDB" id="A0AAD5MXA6"/>
<proteinExistence type="predicted"/>
<organism evidence="3 4">
    <name type="scientific">Parelaphostrongylus tenuis</name>
    <name type="common">Meningeal worm</name>
    <dbReference type="NCBI Taxonomy" id="148309"/>
    <lineage>
        <taxon>Eukaryota</taxon>
        <taxon>Metazoa</taxon>
        <taxon>Ecdysozoa</taxon>
        <taxon>Nematoda</taxon>
        <taxon>Chromadorea</taxon>
        <taxon>Rhabditida</taxon>
        <taxon>Rhabditina</taxon>
        <taxon>Rhabditomorpha</taxon>
        <taxon>Strongyloidea</taxon>
        <taxon>Metastrongylidae</taxon>
        <taxon>Parelaphostrongylus</taxon>
    </lineage>
</organism>
<comment type="caution">
    <text evidence="3">The sequence shown here is derived from an EMBL/GenBank/DDBJ whole genome shotgun (WGS) entry which is preliminary data.</text>
</comment>
<gene>
    <name evidence="3" type="ORF">KIN20_014401</name>
</gene>
<keyword evidence="2" id="KW-0472">Membrane</keyword>